<evidence type="ECO:0000313" key="2">
    <source>
        <dbReference type="Proteomes" id="UP000249661"/>
    </source>
</evidence>
<accession>A0ACD1HEK2</accession>
<protein>
    <submittedName>
        <fullName evidence="1">Uncharacterized protein</fullName>
    </submittedName>
</protein>
<evidence type="ECO:0000313" key="1">
    <source>
        <dbReference type="EMBL" id="RAH71994.1"/>
    </source>
</evidence>
<reference evidence="1" key="1">
    <citation type="submission" date="2018-02" db="EMBL/GenBank/DDBJ databases">
        <title>The genomes of Aspergillus section Nigri reveals drivers in fungal speciation.</title>
        <authorList>
            <consortium name="DOE Joint Genome Institute"/>
            <person name="Vesth T.C."/>
            <person name="Nybo J."/>
            <person name="Theobald S."/>
            <person name="Brandl J."/>
            <person name="Frisvad J.C."/>
            <person name="Nielsen K.F."/>
            <person name="Lyhne E.K."/>
            <person name="Kogle M.E."/>
            <person name="Kuo A."/>
            <person name="Riley R."/>
            <person name="Clum A."/>
            <person name="Nolan M."/>
            <person name="Lipzen A."/>
            <person name="Salamov A."/>
            <person name="Henrissat B."/>
            <person name="Wiebenga A."/>
            <person name="De vries R.P."/>
            <person name="Grigoriev I.V."/>
            <person name="Mortensen U.H."/>
            <person name="Andersen M.R."/>
            <person name="Baker S.E."/>
        </authorList>
    </citation>
    <scope>NUCLEOTIDE SEQUENCE</scope>
    <source>
        <strain evidence="1">CBS 121060</strain>
    </source>
</reference>
<keyword evidence="2" id="KW-1185">Reference proteome</keyword>
<name>A0ACD1HEK2_9EURO</name>
<dbReference type="EMBL" id="KZ824946">
    <property type="protein sequence ID" value="RAH71994.1"/>
    <property type="molecule type" value="Genomic_DNA"/>
</dbReference>
<gene>
    <name evidence="1" type="ORF">BO66DRAFT_419272</name>
</gene>
<organism evidence="1 2">
    <name type="scientific">Aspergillus aculeatinus CBS 121060</name>
    <dbReference type="NCBI Taxonomy" id="1448322"/>
    <lineage>
        <taxon>Eukaryota</taxon>
        <taxon>Fungi</taxon>
        <taxon>Dikarya</taxon>
        <taxon>Ascomycota</taxon>
        <taxon>Pezizomycotina</taxon>
        <taxon>Eurotiomycetes</taxon>
        <taxon>Eurotiomycetidae</taxon>
        <taxon>Eurotiales</taxon>
        <taxon>Aspergillaceae</taxon>
        <taxon>Aspergillus</taxon>
        <taxon>Aspergillus subgen. Circumdati</taxon>
    </lineage>
</organism>
<dbReference type="Proteomes" id="UP000249661">
    <property type="component" value="Unassembled WGS sequence"/>
</dbReference>
<sequence length="154" mass="17569">FTFYLPSLSLSHSHLHSLSSVLLFSSFYSSCLAIVDACVDVVTHHLDFSCRSLLVASTLIIVLSVARLLRGFCWLFVSYDHAPCRSLRPLLFITNCHYFRTHNQSRLVAIVKVHRRICRVPADRAVPAPEQSWQELRLRPSHLQIPNSDITNAR</sequence>
<proteinExistence type="predicted"/>
<feature type="non-terminal residue" evidence="1">
    <location>
        <position position="1"/>
    </location>
</feature>